<dbReference type="AlphaFoldDB" id="A0A9D2G2A8"/>
<dbReference type="Pfam" id="PF12728">
    <property type="entry name" value="HTH_17"/>
    <property type="match status" value="1"/>
</dbReference>
<evidence type="ECO:0000259" key="1">
    <source>
        <dbReference type="Pfam" id="PF12728"/>
    </source>
</evidence>
<dbReference type="SUPFAM" id="SSF46955">
    <property type="entry name" value="Putative DNA-binding domain"/>
    <property type="match status" value="1"/>
</dbReference>
<dbReference type="Gene3D" id="1.10.10.10">
    <property type="entry name" value="Winged helix-like DNA-binding domain superfamily/Winged helix DNA-binding domain"/>
    <property type="match status" value="1"/>
</dbReference>
<evidence type="ECO:0000313" key="3">
    <source>
        <dbReference type="Proteomes" id="UP000824106"/>
    </source>
</evidence>
<dbReference type="InterPro" id="IPR041657">
    <property type="entry name" value="HTH_17"/>
</dbReference>
<comment type="caution">
    <text evidence="2">The sequence shown here is derived from an EMBL/GenBank/DDBJ whole genome shotgun (WGS) entry which is preliminary data.</text>
</comment>
<name>A0A9D2G2A8_9LACT</name>
<accession>A0A9D2G2A8</accession>
<feature type="domain" description="Helix-turn-helix" evidence="1">
    <location>
        <begin position="52"/>
        <end position="98"/>
    </location>
</feature>
<sequence>MKILTRERRFPIHEVQLLLNDEQMKQLGNSVYTLLLNNVNQVRQDTAIDKRYLSKKETCQYLHIANNTLDKWVEQGLPKITIQGVVRFDRQAIDEWLRCYTR</sequence>
<organism evidence="2 3">
    <name type="scientific">Candidatus Atopostipes pullistercoris</name>
    <dbReference type="NCBI Taxonomy" id="2838467"/>
    <lineage>
        <taxon>Bacteria</taxon>
        <taxon>Bacillati</taxon>
        <taxon>Bacillota</taxon>
        <taxon>Bacilli</taxon>
        <taxon>Lactobacillales</taxon>
        <taxon>Carnobacteriaceae</taxon>
        <taxon>Atopostipes</taxon>
    </lineage>
</organism>
<gene>
    <name evidence="2" type="ORF">H9808_05975</name>
</gene>
<reference evidence="2" key="1">
    <citation type="journal article" date="2021" name="PeerJ">
        <title>Extensive microbial diversity within the chicken gut microbiome revealed by metagenomics and culture.</title>
        <authorList>
            <person name="Gilroy R."/>
            <person name="Ravi A."/>
            <person name="Getino M."/>
            <person name="Pursley I."/>
            <person name="Horton D.L."/>
            <person name="Alikhan N.F."/>
            <person name="Baker D."/>
            <person name="Gharbi K."/>
            <person name="Hall N."/>
            <person name="Watson M."/>
            <person name="Adriaenssens E.M."/>
            <person name="Foster-Nyarko E."/>
            <person name="Jarju S."/>
            <person name="Secka A."/>
            <person name="Antonio M."/>
            <person name="Oren A."/>
            <person name="Chaudhuri R.R."/>
            <person name="La Ragione R."/>
            <person name="Hildebrand F."/>
            <person name="Pallen M.J."/>
        </authorList>
    </citation>
    <scope>NUCLEOTIDE SEQUENCE</scope>
    <source>
        <strain evidence="2">CHK169-4300</strain>
    </source>
</reference>
<protein>
    <submittedName>
        <fullName evidence="2">Helix-turn-helix domain-containing protein</fullName>
    </submittedName>
</protein>
<dbReference type="InterPro" id="IPR009061">
    <property type="entry name" value="DNA-bd_dom_put_sf"/>
</dbReference>
<dbReference type="Proteomes" id="UP000824106">
    <property type="component" value="Unassembled WGS sequence"/>
</dbReference>
<reference evidence="2" key="2">
    <citation type="submission" date="2021-04" db="EMBL/GenBank/DDBJ databases">
        <authorList>
            <person name="Gilroy R."/>
        </authorList>
    </citation>
    <scope>NUCLEOTIDE SEQUENCE</scope>
    <source>
        <strain evidence="2">CHK169-4300</strain>
    </source>
</reference>
<dbReference type="InterPro" id="IPR036388">
    <property type="entry name" value="WH-like_DNA-bd_sf"/>
</dbReference>
<proteinExistence type="predicted"/>
<dbReference type="EMBL" id="DXAZ01000091">
    <property type="protein sequence ID" value="HIZ71298.1"/>
    <property type="molecule type" value="Genomic_DNA"/>
</dbReference>
<evidence type="ECO:0000313" key="2">
    <source>
        <dbReference type="EMBL" id="HIZ71298.1"/>
    </source>
</evidence>